<sequence>MTRRTIRRSVDRKSDRLNRQTPNVTECAWPGCHDDLKPFVHRATGAVFRIRIGPLCLSHADAVADAVLEDRLLEADFRHHELNHPALDAAQREREQRSRVASRHAADERFRGDQPGFVYFIEVGERVKIGYSVDVRRRLRSYPPGSVLLAVEPGSPELERQRHQQFAGSLLDGREWFRPDRVILEQAAAIRERRGDPARFAHRYRSKRGTMQKLRR</sequence>
<dbReference type="AlphaFoldDB" id="A0A5S5CLR3"/>
<comment type="caution">
    <text evidence="2">The sequence shown here is derived from an EMBL/GenBank/DDBJ whole genome shotgun (WGS) entry which is preliminary data.</text>
</comment>
<proteinExistence type="predicted"/>
<name>A0A5S5CLR3_9ACTN</name>
<evidence type="ECO:0000259" key="1">
    <source>
        <dbReference type="SMART" id="SM00974"/>
    </source>
</evidence>
<feature type="domain" description="Bacteriophage T5 Orf172 DNA-binding" evidence="1">
    <location>
        <begin position="121"/>
        <end position="190"/>
    </location>
</feature>
<evidence type="ECO:0000313" key="2">
    <source>
        <dbReference type="EMBL" id="TYP82060.1"/>
    </source>
</evidence>
<evidence type="ECO:0000313" key="3">
    <source>
        <dbReference type="Proteomes" id="UP000322499"/>
    </source>
</evidence>
<organism evidence="2 3">
    <name type="scientific">Blastococcus xanthinilyticus</name>
    <dbReference type="NCBI Taxonomy" id="1564164"/>
    <lineage>
        <taxon>Bacteria</taxon>
        <taxon>Bacillati</taxon>
        <taxon>Actinomycetota</taxon>
        <taxon>Actinomycetes</taxon>
        <taxon>Geodermatophilales</taxon>
        <taxon>Geodermatophilaceae</taxon>
        <taxon>Blastococcus</taxon>
    </lineage>
</organism>
<gene>
    <name evidence="2" type="ORF">BD833_12044</name>
</gene>
<dbReference type="EMBL" id="VNHW01000020">
    <property type="protein sequence ID" value="TYP82060.1"/>
    <property type="molecule type" value="Genomic_DNA"/>
</dbReference>
<accession>A0A5S5CLR3</accession>
<dbReference type="SMART" id="SM00974">
    <property type="entry name" value="T5orf172"/>
    <property type="match status" value="1"/>
</dbReference>
<dbReference type="Proteomes" id="UP000322499">
    <property type="component" value="Unassembled WGS sequence"/>
</dbReference>
<protein>
    <submittedName>
        <fullName evidence="2">T5orf172 domain-containing protein</fullName>
    </submittedName>
</protein>
<dbReference type="InterPro" id="IPR018306">
    <property type="entry name" value="Phage_T5_Orf172_DNA-bd"/>
</dbReference>
<reference evidence="2 3" key="1">
    <citation type="submission" date="2019-07" db="EMBL/GenBank/DDBJ databases">
        <title>Genomic Encyclopedia of Archaeal and Bacterial Type Strains, Phase II (KMG-II): from individual species to whole genera.</title>
        <authorList>
            <person name="Goeker M."/>
        </authorList>
    </citation>
    <scope>NUCLEOTIDE SEQUENCE [LARGE SCALE GENOMIC DNA]</scope>
    <source>
        <strain evidence="2 3">DSM 46842</strain>
    </source>
</reference>
<keyword evidence="3" id="KW-1185">Reference proteome</keyword>
<dbReference type="RefSeq" id="WP_166535096.1">
    <property type="nucleotide sequence ID" value="NZ_VNHW01000020.1"/>
</dbReference>
<dbReference type="Pfam" id="PF13455">
    <property type="entry name" value="MUG113"/>
    <property type="match status" value="1"/>
</dbReference>